<dbReference type="Pfam" id="PF00155">
    <property type="entry name" value="Aminotran_1_2"/>
    <property type="match status" value="1"/>
</dbReference>
<keyword evidence="6 9" id="KW-0808">Transferase</keyword>
<feature type="domain" description="Aminotransferase class I/classII large" evidence="10">
    <location>
        <begin position="29"/>
        <end position="355"/>
    </location>
</feature>
<keyword evidence="12" id="KW-1185">Reference proteome</keyword>
<evidence type="ECO:0000256" key="9">
    <source>
        <dbReference type="HAMAP-Rule" id="MF_01023"/>
    </source>
</evidence>
<organism evidence="11 12">
    <name type="scientific">Enhydrobacter aerosaccus</name>
    <dbReference type="NCBI Taxonomy" id="225324"/>
    <lineage>
        <taxon>Bacteria</taxon>
        <taxon>Pseudomonadati</taxon>
        <taxon>Pseudomonadota</taxon>
        <taxon>Alphaproteobacteria</taxon>
        <taxon>Hyphomicrobiales</taxon>
        <taxon>Enhydrobacter</taxon>
    </lineage>
</organism>
<evidence type="ECO:0000256" key="4">
    <source>
        <dbReference type="ARBA" id="ARBA00011738"/>
    </source>
</evidence>
<dbReference type="CDD" id="cd00609">
    <property type="entry name" value="AAT_like"/>
    <property type="match status" value="1"/>
</dbReference>
<keyword evidence="9" id="KW-0028">Amino-acid biosynthesis</keyword>
<name>A0A1T4R3C3_9HYPH</name>
<keyword evidence="7 9" id="KW-0663">Pyridoxal phosphate</keyword>
<dbReference type="InterPro" id="IPR050106">
    <property type="entry name" value="HistidinolP_aminotransfase"/>
</dbReference>
<dbReference type="InterPro" id="IPR005861">
    <property type="entry name" value="HisP_aminotrans"/>
</dbReference>
<accession>A0A1T4R3C3</accession>
<dbReference type="InterPro" id="IPR015424">
    <property type="entry name" value="PyrdxlP-dep_Trfase"/>
</dbReference>
<evidence type="ECO:0000256" key="5">
    <source>
        <dbReference type="ARBA" id="ARBA00022576"/>
    </source>
</evidence>
<dbReference type="GO" id="GO:0004400">
    <property type="term" value="F:histidinol-phosphate transaminase activity"/>
    <property type="evidence" value="ECO:0007669"/>
    <property type="project" value="UniProtKB-UniRule"/>
</dbReference>
<gene>
    <name evidence="9" type="primary">hisC</name>
    <name evidence="11" type="ORF">SAMN02745126_03544</name>
</gene>
<dbReference type="STRING" id="225324.SAMN02745126_03544"/>
<proteinExistence type="inferred from homology"/>
<dbReference type="AlphaFoldDB" id="A0A1T4R3C3"/>
<evidence type="ECO:0000259" key="10">
    <source>
        <dbReference type="Pfam" id="PF00155"/>
    </source>
</evidence>
<comment type="similarity">
    <text evidence="3 9">Belongs to the class-II pyridoxal-phosphate-dependent aminotransferase family. Histidinol-phosphate aminotransferase subfamily.</text>
</comment>
<protein>
    <recommendedName>
        <fullName evidence="9">Histidinol-phosphate aminotransferase</fullName>
        <ecNumber evidence="9">2.6.1.9</ecNumber>
    </recommendedName>
    <alternativeName>
        <fullName evidence="9">Imidazole acetol-phosphate transaminase</fullName>
    </alternativeName>
</protein>
<keyword evidence="5 9" id="KW-0032">Aminotransferase</keyword>
<evidence type="ECO:0000256" key="1">
    <source>
        <dbReference type="ARBA" id="ARBA00001933"/>
    </source>
</evidence>
<evidence type="ECO:0000256" key="2">
    <source>
        <dbReference type="ARBA" id="ARBA00005011"/>
    </source>
</evidence>
<comment type="pathway">
    <text evidence="2 9">Amino-acid biosynthesis; L-histidine biosynthesis; L-histidine from 5-phospho-alpha-D-ribose 1-diphosphate: step 7/9.</text>
</comment>
<feature type="modified residue" description="N6-(pyridoxal phosphate)lysine" evidence="9">
    <location>
        <position position="220"/>
    </location>
</feature>
<comment type="catalytic activity">
    <reaction evidence="8 9">
        <text>L-histidinol phosphate + 2-oxoglutarate = 3-(imidazol-4-yl)-2-oxopropyl phosphate + L-glutamate</text>
        <dbReference type="Rhea" id="RHEA:23744"/>
        <dbReference type="ChEBI" id="CHEBI:16810"/>
        <dbReference type="ChEBI" id="CHEBI:29985"/>
        <dbReference type="ChEBI" id="CHEBI:57766"/>
        <dbReference type="ChEBI" id="CHEBI:57980"/>
        <dbReference type="EC" id="2.6.1.9"/>
    </reaction>
</comment>
<evidence type="ECO:0000313" key="12">
    <source>
        <dbReference type="Proteomes" id="UP000190092"/>
    </source>
</evidence>
<evidence type="ECO:0000313" key="11">
    <source>
        <dbReference type="EMBL" id="SKA10530.1"/>
    </source>
</evidence>
<dbReference type="GO" id="GO:0000105">
    <property type="term" value="P:L-histidine biosynthetic process"/>
    <property type="evidence" value="ECO:0007669"/>
    <property type="project" value="UniProtKB-UniRule"/>
</dbReference>
<dbReference type="OrthoDB" id="9809616at2"/>
<dbReference type="UniPathway" id="UPA00031">
    <property type="reaction ID" value="UER00012"/>
</dbReference>
<dbReference type="InterPro" id="IPR004839">
    <property type="entry name" value="Aminotransferase_I/II_large"/>
</dbReference>
<dbReference type="GO" id="GO:0030170">
    <property type="term" value="F:pyridoxal phosphate binding"/>
    <property type="evidence" value="ECO:0007669"/>
    <property type="project" value="InterPro"/>
</dbReference>
<dbReference type="EC" id="2.6.1.9" evidence="9"/>
<dbReference type="PANTHER" id="PTHR43643">
    <property type="entry name" value="HISTIDINOL-PHOSPHATE AMINOTRANSFERASE 2"/>
    <property type="match status" value="1"/>
</dbReference>
<comment type="subunit">
    <text evidence="4 9">Homodimer.</text>
</comment>
<dbReference type="InterPro" id="IPR015421">
    <property type="entry name" value="PyrdxlP-dep_Trfase_major"/>
</dbReference>
<dbReference type="Proteomes" id="UP000190092">
    <property type="component" value="Unassembled WGS sequence"/>
</dbReference>
<evidence type="ECO:0000256" key="3">
    <source>
        <dbReference type="ARBA" id="ARBA00007970"/>
    </source>
</evidence>
<dbReference type="Gene3D" id="3.90.1150.10">
    <property type="entry name" value="Aspartate Aminotransferase, domain 1"/>
    <property type="match status" value="1"/>
</dbReference>
<dbReference type="Gene3D" id="3.40.640.10">
    <property type="entry name" value="Type I PLP-dependent aspartate aminotransferase-like (Major domain)"/>
    <property type="match status" value="1"/>
</dbReference>
<comment type="cofactor">
    <cofactor evidence="1 9">
        <name>pyridoxal 5'-phosphate</name>
        <dbReference type="ChEBI" id="CHEBI:597326"/>
    </cofactor>
</comment>
<dbReference type="NCBIfam" id="TIGR01141">
    <property type="entry name" value="hisC"/>
    <property type="match status" value="1"/>
</dbReference>
<dbReference type="InterPro" id="IPR015422">
    <property type="entry name" value="PyrdxlP-dep_Trfase_small"/>
</dbReference>
<dbReference type="PANTHER" id="PTHR43643:SF3">
    <property type="entry name" value="HISTIDINOL-PHOSPHATE AMINOTRANSFERASE"/>
    <property type="match status" value="1"/>
</dbReference>
<dbReference type="RefSeq" id="WP_085935242.1">
    <property type="nucleotide sequence ID" value="NZ_FUWJ01000004.1"/>
</dbReference>
<evidence type="ECO:0000256" key="7">
    <source>
        <dbReference type="ARBA" id="ARBA00022898"/>
    </source>
</evidence>
<evidence type="ECO:0000256" key="8">
    <source>
        <dbReference type="ARBA" id="ARBA00047481"/>
    </source>
</evidence>
<dbReference type="EMBL" id="FUWJ01000004">
    <property type="protein sequence ID" value="SKA10530.1"/>
    <property type="molecule type" value="Genomic_DNA"/>
</dbReference>
<dbReference type="SUPFAM" id="SSF53383">
    <property type="entry name" value="PLP-dependent transferases"/>
    <property type="match status" value="1"/>
</dbReference>
<sequence length="363" mass="38828">MSALSPRPGIMKIAPYVPGKDSVDGKEPIAKLSSNEGALGPSPKAMAAYAKAAAELHRYPDGAAEKLRLAIGRHHGLDAARIICGAGSDELLNLLVRAYCGPGDELLYSQYGFLMYPINALGVGATPVAAPEQDYRTDVEAMLSKVTNKTRIVCLANPNNPTGSYITKDDVRRLHAGLPKNVLLVIDAAYAEYVTRNDYEAGIELVDQAENVVMTRTFSKIYGLGGLRLGWMYGPAGIVDVINRLRQPFNVNLAAQAAGIAALDDIAHADASRTNNDVWLPWFSAALSKLGLKPLPSVGNFVLVGFGSKERAAAANEWLMRDGLIPRMVAGYGLPEHLRITIGTETEVKAVAESLGRFVAASK</sequence>
<dbReference type="HAMAP" id="MF_01023">
    <property type="entry name" value="HisC_aminotrans_2"/>
    <property type="match status" value="1"/>
</dbReference>
<evidence type="ECO:0000256" key="6">
    <source>
        <dbReference type="ARBA" id="ARBA00022679"/>
    </source>
</evidence>
<reference evidence="12" key="1">
    <citation type="submission" date="2017-02" db="EMBL/GenBank/DDBJ databases">
        <authorList>
            <person name="Varghese N."/>
            <person name="Submissions S."/>
        </authorList>
    </citation>
    <scope>NUCLEOTIDE SEQUENCE [LARGE SCALE GENOMIC DNA]</scope>
    <source>
        <strain evidence="12">ATCC 27094</strain>
    </source>
</reference>
<keyword evidence="9" id="KW-0368">Histidine biosynthesis</keyword>